<organism evidence="1 2">
    <name type="scientific">Diploptera punctata</name>
    <name type="common">Pacific beetle cockroach</name>
    <dbReference type="NCBI Taxonomy" id="6984"/>
    <lineage>
        <taxon>Eukaryota</taxon>
        <taxon>Metazoa</taxon>
        <taxon>Ecdysozoa</taxon>
        <taxon>Arthropoda</taxon>
        <taxon>Hexapoda</taxon>
        <taxon>Insecta</taxon>
        <taxon>Pterygota</taxon>
        <taxon>Neoptera</taxon>
        <taxon>Polyneoptera</taxon>
        <taxon>Dictyoptera</taxon>
        <taxon>Blattodea</taxon>
        <taxon>Blaberoidea</taxon>
        <taxon>Blaberidae</taxon>
        <taxon>Diplopterinae</taxon>
        <taxon>Diploptera</taxon>
    </lineage>
</organism>
<keyword evidence="2" id="KW-1185">Reference proteome</keyword>
<reference evidence="1" key="1">
    <citation type="journal article" date="2023" name="IScience">
        <title>Live-bearing cockroach genome reveals convergent evolutionary mechanisms linked to viviparity in insects and beyond.</title>
        <authorList>
            <person name="Fouks B."/>
            <person name="Harrison M.C."/>
            <person name="Mikhailova A.A."/>
            <person name="Marchal E."/>
            <person name="English S."/>
            <person name="Carruthers M."/>
            <person name="Jennings E.C."/>
            <person name="Chiamaka E.L."/>
            <person name="Frigard R.A."/>
            <person name="Pippel M."/>
            <person name="Attardo G.M."/>
            <person name="Benoit J.B."/>
            <person name="Bornberg-Bauer E."/>
            <person name="Tobe S.S."/>
        </authorList>
    </citation>
    <scope>NUCLEOTIDE SEQUENCE</scope>
    <source>
        <strain evidence="1">Stay&amp;Tobe</strain>
    </source>
</reference>
<protein>
    <submittedName>
        <fullName evidence="1">Uncharacterized protein</fullName>
    </submittedName>
</protein>
<evidence type="ECO:0000313" key="2">
    <source>
        <dbReference type="Proteomes" id="UP001233999"/>
    </source>
</evidence>
<sequence length="95" mass="10548">ARQFGYGSRDERYTSCITPGNAWLCDACVCFISGIPQSESTVMRPIRSEPRVLNNVTESGAWRHSWHFSPYLSAEIPVGSLCGPAFSWESQLFSG</sequence>
<reference evidence="1" key="2">
    <citation type="submission" date="2023-05" db="EMBL/GenBank/DDBJ databases">
        <authorList>
            <person name="Fouks B."/>
        </authorList>
    </citation>
    <scope>NUCLEOTIDE SEQUENCE</scope>
    <source>
        <strain evidence="1">Stay&amp;Tobe</strain>
        <tissue evidence="1">Testes</tissue>
    </source>
</reference>
<accession>A0AAD7ZTA7</accession>
<feature type="non-terminal residue" evidence="1">
    <location>
        <position position="95"/>
    </location>
</feature>
<proteinExistence type="predicted"/>
<feature type="non-terminal residue" evidence="1">
    <location>
        <position position="1"/>
    </location>
</feature>
<dbReference type="Proteomes" id="UP001233999">
    <property type="component" value="Unassembled WGS sequence"/>
</dbReference>
<comment type="caution">
    <text evidence="1">The sequence shown here is derived from an EMBL/GenBank/DDBJ whole genome shotgun (WGS) entry which is preliminary data.</text>
</comment>
<dbReference type="AlphaFoldDB" id="A0AAD7ZTA7"/>
<name>A0AAD7ZTA7_DIPPU</name>
<dbReference type="EMBL" id="JASPKZ010007251">
    <property type="protein sequence ID" value="KAJ9585692.1"/>
    <property type="molecule type" value="Genomic_DNA"/>
</dbReference>
<evidence type="ECO:0000313" key="1">
    <source>
        <dbReference type="EMBL" id="KAJ9585692.1"/>
    </source>
</evidence>
<gene>
    <name evidence="1" type="ORF">L9F63_002482</name>
</gene>